<reference evidence="1 2" key="1">
    <citation type="submission" date="2020-07" db="EMBL/GenBank/DDBJ databases">
        <title>Taxonomic proposal: Crassvirales, a new order of highly abundant and diverse bacterial viruses.</title>
        <authorList>
            <person name="Shkoporov A.N."/>
            <person name="Stockdale S.R."/>
            <person name="Guerin E."/>
            <person name="Ross R.P."/>
            <person name="Hill C."/>
        </authorList>
    </citation>
    <scope>NUCLEOTIDE SEQUENCE [LARGE SCALE GENOMIC DNA]</scope>
</reference>
<organism evidence="1 2">
    <name type="scientific">uncultured phage cr52_1</name>
    <dbReference type="NCBI Taxonomy" id="2772079"/>
    <lineage>
        <taxon>Viruses</taxon>
        <taxon>Duplodnaviria</taxon>
        <taxon>Heunggongvirae</taxon>
        <taxon>Uroviricota</taxon>
        <taxon>Caudoviricetes</taxon>
        <taxon>Crassvirales</taxon>
        <taxon>Suoliviridae</taxon>
        <taxon>Loutivirinae</taxon>
        <taxon>Buchavirus</taxon>
        <taxon>Buchavirus copri</taxon>
    </lineage>
</organism>
<dbReference type="EMBL" id="MT774395">
    <property type="protein sequence ID" value="QOR56707.1"/>
    <property type="molecule type" value="Genomic_DNA"/>
</dbReference>
<evidence type="ECO:0000313" key="2">
    <source>
        <dbReference type="Proteomes" id="UP000594150"/>
    </source>
</evidence>
<name>A0A7M1RQJ7_9CAUD</name>
<dbReference type="KEGG" id="vg:65130620"/>
<dbReference type="GeneID" id="65130620"/>
<protein>
    <submittedName>
        <fullName evidence="1">Uncharacterized protein</fullName>
    </submittedName>
</protein>
<proteinExistence type="predicted"/>
<accession>A0A7M1RQJ7</accession>
<dbReference type="Proteomes" id="UP000594150">
    <property type="component" value="Segment"/>
</dbReference>
<keyword evidence="2" id="KW-1185">Reference proteome</keyword>
<dbReference type="RefSeq" id="YP_010112159.1">
    <property type="nucleotide sequence ID" value="NC_055888.1"/>
</dbReference>
<sequence length="84" mass="9786">MKYRECLELVAKYPENYKSGYSIAWSAASTDYTPIRDEEQEVKVSLLVIDTKSEYSVVLNKLSNSKEYLENLLKLYFTDESNTE</sequence>
<evidence type="ECO:0000313" key="1">
    <source>
        <dbReference type="EMBL" id="QOR56707.1"/>
    </source>
</evidence>